<accession>A0A381PWA2</accession>
<dbReference type="Gene3D" id="3.40.50.300">
    <property type="entry name" value="P-loop containing nucleotide triphosphate hydrolases"/>
    <property type="match status" value="1"/>
</dbReference>
<dbReference type="InterPro" id="IPR038727">
    <property type="entry name" value="NadR/Ttd14_AAA_dom"/>
</dbReference>
<feature type="domain" description="NadR/Ttd14 AAA" evidence="1">
    <location>
        <begin position="8"/>
        <end position="171"/>
    </location>
</feature>
<evidence type="ECO:0000259" key="1">
    <source>
        <dbReference type="Pfam" id="PF13521"/>
    </source>
</evidence>
<evidence type="ECO:0000313" key="2">
    <source>
        <dbReference type="EMBL" id="SUZ71190.1"/>
    </source>
</evidence>
<sequence>MNKAINKKVVITGGPGTGKTSVIKELTNRGYKCFDEGSRDIILNLSLKGKTFKSDPSTFSDSLYTVRNKHYTDSQKKEYNRKTVFFDRGIHDILAYLRYINKNNKYWEDIILNYQYDTVFVFPPWKEIYTTDNVRQEDFKESKEVNTQIIKLYKESNSNIIKIPKMTIEERVNFIINHLFNNGE</sequence>
<name>A0A381PWA2_9ZZZZ</name>
<gene>
    <name evidence="2" type="ORF">METZ01_LOCUS24044</name>
</gene>
<organism evidence="2">
    <name type="scientific">marine metagenome</name>
    <dbReference type="NCBI Taxonomy" id="408172"/>
    <lineage>
        <taxon>unclassified sequences</taxon>
        <taxon>metagenomes</taxon>
        <taxon>ecological metagenomes</taxon>
    </lineage>
</organism>
<dbReference type="InterPro" id="IPR027417">
    <property type="entry name" value="P-loop_NTPase"/>
</dbReference>
<dbReference type="EMBL" id="UINC01001114">
    <property type="protein sequence ID" value="SUZ71190.1"/>
    <property type="molecule type" value="Genomic_DNA"/>
</dbReference>
<protein>
    <recommendedName>
        <fullName evidence="1">NadR/Ttd14 AAA domain-containing protein</fullName>
    </recommendedName>
</protein>
<dbReference type="SUPFAM" id="SSF52540">
    <property type="entry name" value="P-loop containing nucleoside triphosphate hydrolases"/>
    <property type="match status" value="1"/>
</dbReference>
<reference evidence="2" key="1">
    <citation type="submission" date="2018-05" db="EMBL/GenBank/DDBJ databases">
        <authorList>
            <person name="Lanie J.A."/>
            <person name="Ng W.-L."/>
            <person name="Kazmierczak K.M."/>
            <person name="Andrzejewski T.M."/>
            <person name="Davidsen T.M."/>
            <person name="Wayne K.J."/>
            <person name="Tettelin H."/>
            <person name="Glass J.I."/>
            <person name="Rusch D."/>
            <person name="Podicherti R."/>
            <person name="Tsui H.-C.T."/>
            <person name="Winkler M.E."/>
        </authorList>
    </citation>
    <scope>NUCLEOTIDE SEQUENCE</scope>
</reference>
<dbReference type="AlphaFoldDB" id="A0A381PWA2"/>
<dbReference type="Pfam" id="PF13521">
    <property type="entry name" value="AAA_28"/>
    <property type="match status" value="1"/>
</dbReference>
<proteinExistence type="predicted"/>